<keyword evidence="2" id="KW-0812">Transmembrane</keyword>
<dbReference type="Proteomes" id="UP001589698">
    <property type="component" value="Unassembled WGS sequence"/>
</dbReference>
<dbReference type="Pfam" id="PF08044">
    <property type="entry name" value="DUF1707"/>
    <property type="match status" value="1"/>
</dbReference>
<dbReference type="PANTHER" id="PTHR40763:SF5">
    <property type="entry name" value="MEMBRANE PROTEIN"/>
    <property type="match status" value="1"/>
</dbReference>
<evidence type="ECO:0000256" key="2">
    <source>
        <dbReference type="SAM" id="Phobius"/>
    </source>
</evidence>
<dbReference type="EMBL" id="JBHLXH010000002">
    <property type="protein sequence ID" value="MFC0224356.1"/>
    <property type="molecule type" value="Genomic_DNA"/>
</dbReference>
<organism evidence="4 5">
    <name type="scientific">Nocardioides zeicaulis</name>
    <dbReference type="NCBI Taxonomy" id="1776857"/>
    <lineage>
        <taxon>Bacteria</taxon>
        <taxon>Bacillati</taxon>
        <taxon>Actinomycetota</taxon>
        <taxon>Actinomycetes</taxon>
        <taxon>Propionibacteriales</taxon>
        <taxon>Nocardioidaceae</taxon>
        <taxon>Nocardioides</taxon>
    </lineage>
</organism>
<name>A0ABV6E5U0_9ACTN</name>
<keyword evidence="2" id="KW-1133">Transmembrane helix</keyword>
<keyword evidence="2" id="KW-0472">Membrane</keyword>
<comment type="caution">
    <text evidence="4">The sequence shown here is derived from an EMBL/GenBank/DDBJ whole genome shotgun (WGS) entry which is preliminary data.</text>
</comment>
<sequence length="141" mass="15896">MTSDPRLRVSDADRERAMADLATHYAEGRLDHEEYDERLDAIWTARTRADLAVLFGDLPRLAPTPTPTPPARAPRQRARTRVPLVPVLALVIGLAVLAKAPWLVLVLGLWIILSRRRSCATPTGRRHGPADYRRPRRSHGW</sequence>
<dbReference type="PANTHER" id="PTHR40763">
    <property type="entry name" value="MEMBRANE PROTEIN-RELATED"/>
    <property type="match status" value="1"/>
</dbReference>
<reference evidence="4 5" key="1">
    <citation type="submission" date="2024-09" db="EMBL/GenBank/DDBJ databases">
        <authorList>
            <person name="Sun Q."/>
            <person name="Mori K."/>
        </authorList>
    </citation>
    <scope>NUCLEOTIDE SEQUENCE [LARGE SCALE GENOMIC DNA]</scope>
    <source>
        <strain evidence="4 5">CCM 8654</strain>
    </source>
</reference>
<dbReference type="RefSeq" id="WP_378520126.1">
    <property type="nucleotide sequence ID" value="NZ_JBHLXH010000002.1"/>
</dbReference>
<evidence type="ECO:0000259" key="3">
    <source>
        <dbReference type="Pfam" id="PF08044"/>
    </source>
</evidence>
<evidence type="ECO:0000256" key="1">
    <source>
        <dbReference type="SAM" id="MobiDB-lite"/>
    </source>
</evidence>
<gene>
    <name evidence="4" type="ORF">ACFFJG_17860</name>
</gene>
<feature type="transmembrane region" description="Helical" evidence="2">
    <location>
        <begin position="84"/>
        <end position="113"/>
    </location>
</feature>
<feature type="region of interest" description="Disordered" evidence="1">
    <location>
        <begin position="120"/>
        <end position="141"/>
    </location>
</feature>
<accession>A0ABV6E5U0</accession>
<evidence type="ECO:0000313" key="4">
    <source>
        <dbReference type="EMBL" id="MFC0224356.1"/>
    </source>
</evidence>
<feature type="domain" description="DUF1707" evidence="3">
    <location>
        <begin position="7"/>
        <end position="59"/>
    </location>
</feature>
<protein>
    <submittedName>
        <fullName evidence="4">DUF1707 domain-containing protein</fullName>
    </submittedName>
</protein>
<keyword evidence="5" id="KW-1185">Reference proteome</keyword>
<proteinExistence type="predicted"/>
<dbReference type="InterPro" id="IPR012551">
    <property type="entry name" value="DUF1707_SHOCT-like"/>
</dbReference>
<evidence type="ECO:0000313" key="5">
    <source>
        <dbReference type="Proteomes" id="UP001589698"/>
    </source>
</evidence>